<comment type="caution">
    <text evidence="1">The sequence shown here is derived from an EMBL/GenBank/DDBJ whole genome shotgun (WGS) entry which is preliminary data.</text>
</comment>
<evidence type="ECO:0000313" key="2">
    <source>
        <dbReference type="Proteomes" id="UP001226762"/>
    </source>
</evidence>
<evidence type="ECO:0000313" key="1">
    <source>
        <dbReference type="EMBL" id="MDQ2088737.1"/>
    </source>
</evidence>
<proteinExistence type="predicted"/>
<accession>A0AAE3W9R3</accession>
<gene>
    <name evidence="1" type="ORF">NO357_02330</name>
</gene>
<protein>
    <submittedName>
        <fullName evidence="1">Uncharacterized protein</fullName>
    </submittedName>
</protein>
<dbReference type="Proteomes" id="UP001226762">
    <property type="component" value="Unassembled WGS sequence"/>
</dbReference>
<dbReference type="AlphaFoldDB" id="A0AAE3W9R3"/>
<name>A0AAE3W9R3_9RHOB</name>
<organism evidence="1 2">
    <name type="scientific">Marimonas arenosa</name>
    <dbReference type="NCBI Taxonomy" id="1795305"/>
    <lineage>
        <taxon>Bacteria</taxon>
        <taxon>Pseudomonadati</taxon>
        <taxon>Pseudomonadota</taxon>
        <taxon>Alphaproteobacteria</taxon>
        <taxon>Rhodobacterales</taxon>
        <taxon>Paracoccaceae</taxon>
        <taxon>Marimonas</taxon>
    </lineage>
</organism>
<dbReference type="EMBL" id="JANHAX010000001">
    <property type="protein sequence ID" value="MDQ2088737.1"/>
    <property type="molecule type" value="Genomic_DNA"/>
</dbReference>
<dbReference type="RefSeq" id="WP_306734001.1">
    <property type="nucleotide sequence ID" value="NZ_JANHAX010000001.1"/>
</dbReference>
<reference evidence="1" key="2">
    <citation type="submission" date="2023-02" db="EMBL/GenBank/DDBJ databases">
        <title>'Rhodoalgimonas zhirmunskyi' gen. nov., isolated from a red alga.</title>
        <authorList>
            <person name="Nedashkovskaya O.I."/>
            <person name="Otstavnykh N.Y."/>
            <person name="Bystritskaya E.P."/>
            <person name="Balabanova L.A."/>
            <person name="Isaeva M.P."/>
        </authorList>
    </citation>
    <scope>NUCLEOTIDE SEQUENCE</scope>
    <source>
        <strain evidence="1">KCTC 52189</strain>
    </source>
</reference>
<keyword evidence="2" id="KW-1185">Reference proteome</keyword>
<reference evidence="1" key="1">
    <citation type="submission" date="2022-07" db="EMBL/GenBank/DDBJ databases">
        <authorList>
            <person name="Otstavnykh N."/>
            <person name="Isaeva M."/>
            <person name="Bystritskaya E."/>
        </authorList>
    </citation>
    <scope>NUCLEOTIDE SEQUENCE</scope>
    <source>
        <strain evidence="1">KCTC 52189</strain>
    </source>
</reference>
<sequence length="1141" mass="123354">MADGAPFIPRGRPARAAQDFERLRETAMERVRTLAAGTWTDHNHHDPGITVMEAFCYAMTELGLKLDLDMADLLASGASRAAAALLPASAVLPNAPVTTEDLRRQLLDNYLLRDARIDTGVSDSLAYYALPGQVPPFGYAPPALGSGERITPSGLYDVMLSFRNPVLNSNTYAFQVQVAGNPIGFEIALPNWDEPEAEPFLAGSAVLNAVAMLDPASPWRKLEDSVSYYGRAKVAFTRPTGPGAIETWAVLRLTSGPELQALALPPILAAARTVVESLAAGGLFRLFLQRVAQAAAAARAVEHDLATRRNLTEAQVTIAVSRVQEIAVNARIEVAATTGLEEMLADILFAIDEGLSPPLRFEEAAQQRAAGRTSSDIFDGPLLLHGVLADPPGEPLVRDGRIFLSDILNLVMRRGLASAENAGPDNPLGRDIVAVTELSLSNFINNSVVTSGAKACLQLIDVARHKPRLSVPKCRIQFVRDDVEVEFDLTRVAVLFEARVAEAEATARLAEHDPEPAAPRGVAADVGDYYPFQYDLPAIYGVTEAGLPASAGTARRQAARQLRAYLTLMEQVLADASEQLASVNRLFSPSADEQRSYFTSDALLQIEDMEAIVRHDAGQPWDGFIADPENSYAGALAGVTDEPDIALGRRNRMLDHLLARHGEDMTAWGQELHRWAQKALLAADVPPATLPARIAERRRATNAALLRGKSEYLAELPRLHALRLMAYGDPSQWDPGLITVSGDAGQYSWSMMQDSVPVLEGPAAYPTRGEAVTRAREALRLTGRAGFWGAQDFGGGPGNRRYVLRSGQDAADPVIARSPIGFNSLAAANTAASALRQRFADRILRDSRTAMERRIDHQIGLTSRARRRLAGPLTDRFEIVDAAALPPFAKIWQLRANSGPAGQVLLSAAVPFVDPVEATAVANAQQGIEQALAVALDPWNWHVEEPVTGSFVGVLSDTGGQPLAQTGSFGTRAAAEAAQAELVSLIYDHYGGEGYHMVETLLLRPRTNTDPFVQVPDGDGGVLSDPYSHRIVFVLPSGYARDFGLVDAPRIPARPHRFRDPEFRAHALRMIRQSCPAHIVPEIRWVDRRAPGSIAAQESFEVFEQRHFAWLVTELLPGASVQSATNARAALIASLNALLRG</sequence>